<evidence type="ECO:0000259" key="5">
    <source>
        <dbReference type="PROSITE" id="PS50043"/>
    </source>
</evidence>
<evidence type="ECO:0000259" key="6">
    <source>
        <dbReference type="PROSITE" id="PS50110"/>
    </source>
</evidence>
<dbReference type="SUPFAM" id="SSF52172">
    <property type="entry name" value="CheY-like"/>
    <property type="match status" value="1"/>
</dbReference>
<dbReference type="Gene3D" id="3.40.50.2300">
    <property type="match status" value="1"/>
</dbReference>
<gene>
    <name evidence="7" type="ORF">J2S63_000086</name>
</gene>
<dbReference type="CDD" id="cd06170">
    <property type="entry name" value="LuxR_C_like"/>
    <property type="match status" value="1"/>
</dbReference>
<protein>
    <submittedName>
        <fullName evidence="7">DNA-binding NarL/FixJ family response regulator</fullName>
    </submittedName>
</protein>
<dbReference type="PROSITE" id="PS00622">
    <property type="entry name" value="HTH_LUXR_1"/>
    <property type="match status" value="1"/>
</dbReference>
<keyword evidence="8" id="KW-1185">Reference proteome</keyword>
<dbReference type="PANTHER" id="PTHR43214:SF42">
    <property type="entry name" value="TRANSCRIPTIONAL REGULATORY PROTEIN DESR"/>
    <property type="match status" value="1"/>
</dbReference>
<dbReference type="GO" id="GO:0003677">
    <property type="term" value="F:DNA binding"/>
    <property type="evidence" value="ECO:0007669"/>
    <property type="project" value="UniProtKB-KW"/>
</dbReference>
<feature type="domain" description="HTH luxR-type" evidence="5">
    <location>
        <begin position="168"/>
        <end position="233"/>
    </location>
</feature>
<evidence type="ECO:0000313" key="7">
    <source>
        <dbReference type="EMBL" id="MDR7360533.1"/>
    </source>
</evidence>
<dbReference type="SUPFAM" id="SSF46894">
    <property type="entry name" value="C-terminal effector domain of the bipartite response regulators"/>
    <property type="match status" value="1"/>
</dbReference>
<dbReference type="InterPro" id="IPR039420">
    <property type="entry name" value="WalR-like"/>
</dbReference>
<evidence type="ECO:0000313" key="8">
    <source>
        <dbReference type="Proteomes" id="UP001183648"/>
    </source>
</evidence>
<dbReference type="PROSITE" id="PS50110">
    <property type="entry name" value="RESPONSE_REGULATORY"/>
    <property type="match status" value="1"/>
</dbReference>
<feature type="region of interest" description="Disordered" evidence="4">
    <location>
        <begin position="1"/>
        <end position="23"/>
    </location>
</feature>
<dbReference type="CDD" id="cd17535">
    <property type="entry name" value="REC_NarL-like"/>
    <property type="match status" value="1"/>
</dbReference>
<dbReference type="PRINTS" id="PR00038">
    <property type="entry name" value="HTHLUXR"/>
</dbReference>
<name>A0ABU2BPH1_9ACTN</name>
<dbReference type="SMART" id="SM00421">
    <property type="entry name" value="HTH_LUXR"/>
    <property type="match status" value="1"/>
</dbReference>
<dbReference type="PROSITE" id="PS50043">
    <property type="entry name" value="HTH_LUXR_2"/>
    <property type="match status" value="1"/>
</dbReference>
<dbReference type="InterPro" id="IPR000792">
    <property type="entry name" value="Tscrpt_reg_LuxR_C"/>
</dbReference>
<feature type="modified residue" description="4-aspartylphosphate" evidence="3">
    <location>
        <position position="73"/>
    </location>
</feature>
<dbReference type="PANTHER" id="PTHR43214">
    <property type="entry name" value="TWO-COMPONENT RESPONSE REGULATOR"/>
    <property type="match status" value="1"/>
</dbReference>
<keyword evidence="2 7" id="KW-0238">DNA-binding</keyword>
<dbReference type="Proteomes" id="UP001183648">
    <property type="component" value="Unassembled WGS sequence"/>
</dbReference>
<sequence length="238" mass="25325">MTVPEGAPSDDVTSADTGSATPRVMVVDDHPMWRDAVERDLSAAGLSIVATAATGSEAINRARATRPSVVVLDLNIPEPNGVDVTATLVAEDPTVRILVLSASGEQSDVLEAVKAGASGYLVKSASKAELIDAVRRVAAGGSVFTPGLAGLVLGEYRRLAEGGSAKDDDTDLPRLTDRETEVLRLVAKGLSYKQIADRLVLSHRTVQNHVQNTLRKLQLHNRVQLVRYAIEQGLDDEL</sequence>
<evidence type="ECO:0000256" key="2">
    <source>
        <dbReference type="ARBA" id="ARBA00023125"/>
    </source>
</evidence>
<feature type="compositionally biased region" description="Polar residues" evidence="4">
    <location>
        <begin position="11"/>
        <end position="20"/>
    </location>
</feature>
<dbReference type="Pfam" id="PF00072">
    <property type="entry name" value="Response_reg"/>
    <property type="match status" value="1"/>
</dbReference>
<keyword evidence="1 3" id="KW-0597">Phosphoprotein</keyword>
<dbReference type="InterPro" id="IPR016032">
    <property type="entry name" value="Sig_transdc_resp-reg_C-effctor"/>
</dbReference>
<dbReference type="InterPro" id="IPR001789">
    <property type="entry name" value="Sig_transdc_resp-reg_receiver"/>
</dbReference>
<dbReference type="InterPro" id="IPR058245">
    <property type="entry name" value="NreC/VraR/RcsB-like_REC"/>
</dbReference>
<reference evidence="7 8" key="1">
    <citation type="submission" date="2023-07" db="EMBL/GenBank/DDBJ databases">
        <title>Sequencing the genomes of 1000 actinobacteria strains.</title>
        <authorList>
            <person name="Klenk H.-P."/>
        </authorList>
    </citation>
    <scope>NUCLEOTIDE SEQUENCE [LARGE SCALE GENOMIC DNA]</scope>
    <source>
        <strain evidence="7 8">DSM 19426</strain>
    </source>
</reference>
<dbReference type="InterPro" id="IPR011006">
    <property type="entry name" value="CheY-like_superfamily"/>
</dbReference>
<accession>A0ABU2BPH1</accession>
<dbReference type="SMART" id="SM00448">
    <property type="entry name" value="REC"/>
    <property type="match status" value="1"/>
</dbReference>
<proteinExistence type="predicted"/>
<dbReference type="Pfam" id="PF00196">
    <property type="entry name" value="GerE"/>
    <property type="match status" value="1"/>
</dbReference>
<comment type="caution">
    <text evidence="7">The sequence shown here is derived from an EMBL/GenBank/DDBJ whole genome shotgun (WGS) entry which is preliminary data.</text>
</comment>
<organism evidence="7 8">
    <name type="scientific">Nocardioides marmoribigeumensis</name>
    <dbReference type="NCBI Taxonomy" id="433649"/>
    <lineage>
        <taxon>Bacteria</taxon>
        <taxon>Bacillati</taxon>
        <taxon>Actinomycetota</taxon>
        <taxon>Actinomycetes</taxon>
        <taxon>Propionibacteriales</taxon>
        <taxon>Nocardioidaceae</taxon>
        <taxon>Nocardioides</taxon>
    </lineage>
</organism>
<evidence type="ECO:0000256" key="3">
    <source>
        <dbReference type="PROSITE-ProRule" id="PRU00169"/>
    </source>
</evidence>
<dbReference type="EMBL" id="JAVDYG010000001">
    <property type="protein sequence ID" value="MDR7360533.1"/>
    <property type="molecule type" value="Genomic_DNA"/>
</dbReference>
<feature type="domain" description="Response regulatory" evidence="6">
    <location>
        <begin position="23"/>
        <end position="138"/>
    </location>
</feature>
<evidence type="ECO:0000256" key="4">
    <source>
        <dbReference type="SAM" id="MobiDB-lite"/>
    </source>
</evidence>
<evidence type="ECO:0000256" key="1">
    <source>
        <dbReference type="ARBA" id="ARBA00022553"/>
    </source>
</evidence>